<keyword evidence="5" id="KW-0190">Covalent protein-DNA linkage</keyword>
<dbReference type="AlphaFoldDB" id="A0A1I1X794"/>
<dbReference type="GO" id="GO:0006508">
    <property type="term" value="P:proteolysis"/>
    <property type="evidence" value="ECO:0007669"/>
    <property type="project" value="UniProtKB-KW"/>
</dbReference>
<dbReference type="SUPFAM" id="SSF143081">
    <property type="entry name" value="BB1717-like"/>
    <property type="match status" value="1"/>
</dbReference>
<evidence type="ECO:0000256" key="6">
    <source>
        <dbReference type="ARBA" id="ARBA00023125"/>
    </source>
</evidence>
<dbReference type="GO" id="GO:0008233">
    <property type="term" value="F:peptidase activity"/>
    <property type="evidence" value="ECO:0007669"/>
    <property type="project" value="UniProtKB-KW"/>
</dbReference>
<comment type="similarity">
    <text evidence="1 8">Belongs to the SOS response-associated peptidase family.</text>
</comment>
<dbReference type="GO" id="GO:0106300">
    <property type="term" value="P:protein-DNA covalent cross-linking repair"/>
    <property type="evidence" value="ECO:0007669"/>
    <property type="project" value="InterPro"/>
</dbReference>
<keyword evidence="6" id="KW-0238">DNA-binding</keyword>
<evidence type="ECO:0000256" key="1">
    <source>
        <dbReference type="ARBA" id="ARBA00008136"/>
    </source>
</evidence>
<protein>
    <recommendedName>
        <fullName evidence="8">Abasic site processing protein</fullName>
        <ecNumber evidence="8">3.4.-.-</ecNumber>
    </recommendedName>
</protein>
<keyword evidence="7" id="KW-0456">Lyase</keyword>
<keyword evidence="10" id="KW-1185">Reference proteome</keyword>
<keyword evidence="2 8" id="KW-0645">Protease</keyword>
<proteinExistence type="inferred from homology"/>
<evidence type="ECO:0000313" key="10">
    <source>
        <dbReference type="Proteomes" id="UP000198977"/>
    </source>
</evidence>
<dbReference type="InterPro" id="IPR003738">
    <property type="entry name" value="SRAP"/>
</dbReference>
<dbReference type="InterPro" id="IPR036590">
    <property type="entry name" value="SRAP-like"/>
</dbReference>
<dbReference type="PANTHER" id="PTHR13604">
    <property type="entry name" value="DC12-RELATED"/>
    <property type="match status" value="1"/>
</dbReference>
<evidence type="ECO:0000256" key="4">
    <source>
        <dbReference type="ARBA" id="ARBA00022801"/>
    </source>
</evidence>
<dbReference type="OrthoDB" id="9782620at2"/>
<dbReference type="Gene3D" id="3.90.1680.10">
    <property type="entry name" value="SOS response associated peptidase-like"/>
    <property type="match status" value="1"/>
</dbReference>
<evidence type="ECO:0000256" key="8">
    <source>
        <dbReference type="RuleBase" id="RU364100"/>
    </source>
</evidence>
<name>A0A1I1X794_9RHOB</name>
<dbReference type="EMBL" id="FOMW01000004">
    <property type="protein sequence ID" value="SFE03286.1"/>
    <property type="molecule type" value="Genomic_DNA"/>
</dbReference>
<dbReference type="Pfam" id="PF02586">
    <property type="entry name" value="SRAP"/>
    <property type="match status" value="1"/>
</dbReference>
<keyword evidence="4 8" id="KW-0378">Hydrolase</keyword>
<dbReference type="EC" id="3.4.-.-" evidence="8"/>
<evidence type="ECO:0000256" key="2">
    <source>
        <dbReference type="ARBA" id="ARBA00022670"/>
    </source>
</evidence>
<dbReference type="Proteomes" id="UP000198977">
    <property type="component" value="Unassembled WGS sequence"/>
</dbReference>
<evidence type="ECO:0000256" key="5">
    <source>
        <dbReference type="ARBA" id="ARBA00023124"/>
    </source>
</evidence>
<sequence length="221" mass="24124">MCGRMAITLPPDAMSQLFSAAPANDLPPVPNYNICPTNQVHIVTSAEEGQRKLGAMRWGLIPHWYKKPNDGPLLINARAETIAEKPAFRAAVRERRGIIVASGFYEWTKSEDDGRDPWYITRQDAAPLAFAAIWQDWKQPDGSRLATCAVVTTAAIGKMTALHSRVPVILAEADWPLWLGEAGKGAAALMQPAAEDLLHWHRVDRAVNSNRATGAALVAPV</sequence>
<reference evidence="10" key="1">
    <citation type="submission" date="2016-10" db="EMBL/GenBank/DDBJ databases">
        <authorList>
            <person name="Varghese N."/>
            <person name="Submissions S."/>
        </authorList>
    </citation>
    <scope>NUCLEOTIDE SEQUENCE [LARGE SCALE GENOMIC DNA]</scope>
    <source>
        <strain evidence="10">DSM 11443</strain>
    </source>
</reference>
<evidence type="ECO:0000256" key="7">
    <source>
        <dbReference type="ARBA" id="ARBA00023239"/>
    </source>
</evidence>
<dbReference type="RefSeq" id="WP_093923187.1">
    <property type="nucleotide sequence ID" value="NZ_FOMW01000004.1"/>
</dbReference>
<dbReference type="PANTHER" id="PTHR13604:SF0">
    <property type="entry name" value="ABASIC SITE PROCESSING PROTEIN HMCES"/>
    <property type="match status" value="1"/>
</dbReference>
<organism evidence="9 10">
    <name type="scientific">Sulfitobacter brevis</name>
    <dbReference type="NCBI Taxonomy" id="74348"/>
    <lineage>
        <taxon>Bacteria</taxon>
        <taxon>Pseudomonadati</taxon>
        <taxon>Pseudomonadota</taxon>
        <taxon>Alphaproteobacteria</taxon>
        <taxon>Rhodobacterales</taxon>
        <taxon>Roseobacteraceae</taxon>
        <taxon>Sulfitobacter</taxon>
    </lineage>
</organism>
<dbReference type="GO" id="GO:0003697">
    <property type="term" value="F:single-stranded DNA binding"/>
    <property type="evidence" value="ECO:0007669"/>
    <property type="project" value="InterPro"/>
</dbReference>
<gene>
    <name evidence="9" type="ORF">SAMN04488523_104270</name>
</gene>
<dbReference type="GO" id="GO:0016829">
    <property type="term" value="F:lyase activity"/>
    <property type="evidence" value="ECO:0007669"/>
    <property type="project" value="UniProtKB-KW"/>
</dbReference>
<evidence type="ECO:0000313" key="9">
    <source>
        <dbReference type="EMBL" id="SFE03286.1"/>
    </source>
</evidence>
<accession>A0A1I1X794</accession>
<keyword evidence="3" id="KW-0227">DNA damage</keyword>
<evidence type="ECO:0000256" key="3">
    <source>
        <dbReference type="ARBA" id="ARBA00022763"/>
    </source>
</evidence>